<feature type="transmembrane region" description="Helical" evidence="10">
    <location>
        <begin position="6"/>
        <end position="26"/>
    </location>
</feature>
<comment type="subcellular location">
    <subcellularLocation>
        <location evidence="1">Cell membrane</location>
        <topology evidence="1">Multi-pass membrane protein</topology>
    </subcellularLocation>
</comment>
<dbReference type="Pfam" id="PF00999">
    <property type="entry name" value="Na_H_Exchanger"/>
    <property type="match status" value="1"/>
</dbReference>
<keyword evidence="6" id="KW-0915">Sodium</keyword>
<accession>A0A2P9HEW4</accession>
<name>A0A2P9HEW4_9HYPH</name>
<proteinExistence type="predicted"/>
<dbReference type="PANTHER" id="PTHR10110">
    <property type="entry name" value="SODIUM/HYDROGEN EXCHANGER"/>
    <property type="match status" value="1"/>
</dbReference>
<dbReference type="GO" id="GO:0051453">
    <property type="term" value="P:regulation of intracellular pH"/>
    <property type="evidence" value="ECO:0007669"/>
    <property type="project" value="TreeGrafter"/>
</dbReference>
<evidence type="ECO:0000256" key="7">
    <source>
        <dbReference type="ARBA" id="ARBA00023065"/>
    </source>
</evidence>
<evidence type="ECO:0000256" key="2">
    <source>
        <dbReference type="ARBA" id="ARBA00022448"/>
    </source>
</evidence>
<feature type="transmembrane region" description="Helical" evidence="10">
    <location>
        <begin position="73"/>
        <end position="90"/>
    </location>
</feature>
<evidence type="ECO:0000256" key="6">
    <source>
        <dbReference type="ARBA" id="ARBA00023053"/>
    </source>
</evidence>
<keyword evidence="4 10" id="KW-0812">Transmembrane</keyword>
<organism evidence="12 13">
    <name type="scientific">Ochrobactrum soli</name>
    <dbReference type="NCBI Taxonomy" id="2448455"/>
    <lineage>
        <taxon>Bacteria</taxon>
        <taxon>Pseudomonadati</taxon>
        <taxon>Pseudomonadota</taxon>
        <taxon>Alphaproteobacteria</taxon>
        <taxon>Hyphomicrobiales</taxon>
        <taxon>Brucellaceae</taxon>
        <taxon>Brucella/Ochrobactrum group</taxon>
        <taxon>Ochrobactrum</taxon>
    </lineage>
</organism>
<protein>
    <submittedName>
        <fullName evidence="12">Na+/H+ antiporter</fullName>
    </submittedName>
</protein>
<feature type="transmembrane region" description="Helical" evidence="10">
    <location>
        <begin position="33"/>
        <end position="53"/>
    </location>
</feature>
<keyword evidence="2" id="KW-0813">Transport</keyword>
<evidence type="ECO:0000256" key="9">
    <source>
        <dbReference type="ARBA" id="ARBA00023201"/>
    </source>
</evidence>
<evidence type="ECO:0000256" key="1">
    <source>
        <dbReference type="ARBA" id="ARBA00004651"/>
    </source>
</evidence>
<reference evidence="13" key="1">
    <citation type="submission" date="2017-12" db="EMBL/GenBank/DDBJ databases">
        <authorList>
            <person name="Diaz M."/>
        </authorList>
    </citation>
    <scope>NUCLEOTIDE SEQUENCE [LARGE SCALE GENOMIC DNA]</scope>
    <source>
        <strain evidence="13">FI11154</strain>
    </source>
</reference>
<evidence type="ECO:0000313" key="13">
    <source>
        <dbReference type="Proteomes" id="UP000246073"/>
    </source>
</evidence>
<evidence type="ECO:0000256" key="4">
    <source>
        <dbReference type="ARBA" id="ARBA00022692"/>
    </source>
</evidence>
<evidence type="ECO:0000259" key="11">
    <source>
        <dbReference type="Pfam" id="PF00999"/>
    </source>
</evidence>
<dbReference type="GO" id="GO:0015386">
    <property type="term" value="F:potassium:proton antiporter activity"/>
    <property type="evidence" value="ECO:0007669"/>
    <property type="project" value="TreeGrafter"/>
</dbReference>
<keyword evidence="3" id="KW-1003">Cell membrane</keyword>
<dbReference type="InterPro" id="IPR006153">
    <property type="entry name" value="Cation/H_exchanger_TM"/>
</dbReference>
<evidence type="ECO:0000256" key="10">
    <source>
        <dbReference type="SAM" id="Phobius"/>
    </source>
</evidence>
<evidence type="ECO:0000256" key="3">
    <source>
        <dbReference type="ARBA" id="ARBA00022475"/>
    </source>
</evidence>
<dbReference type="EMBL" id="OOFM01000003">
    <property type="protein sequence ID" value="SPL62636.1"/>
    <property type="molecule type" value="Genomic_DNA"/>
</dbReference>
<dbReference type="AlphaFoldDB" id="A0A2P9HEW4"/>
<dbReference type="Proteomes" id="UP000246073">
    <property type="component" value="Unassembled WGS sequence"/>
</dbReference>
<keyword evidence="7" id="KW-0406">Ion transport</keyword>
<dbReference type="InterPro" id="IPR018422">
    <property type="entry name" value="Cation/H_exchanger_CPA1"/>
</dbReference>
<dbReference type="GO" id="GO:0005886">
    <property type="term" value="C:plasma membrane"/>
    <property type="evidence" value="ECO:0007669"/>
    <property type="project" value="UniProtKB-SubCell"/>
</dbReference>
<evidence type="ECO:0000256" key="5">
    <source>
        <dbReference type="ARBA" id="ARBA00022989"/>
    </source>
</evidence>
<feature type="transmembrane region" description="Helical" evidence="10">
    <location>
        <begin position="102"/>
        <end position="124"/>
    </location>
</feature>
<gene>
    <name evidence="12" type="ORF">OHAE_5243</name>
</gene>
<dbReference type="GO" id="GO:0098719">
    <property type="term" value="P:sodium ion import across plasma membrane"/>
    <property type="evidence" value="ECO:0007669"/>
    <property type="project" value="TreeGrafter"/>
</dbReference>
<sequence>MDLVANGLVVAGLLLAVIAAIQAIAARGWLPESSLLAIVGLVVGAGYATLTRIAPEVGPSLDIIVRPDLPAEAYLWIFLPPLLFQAALTTDVRSMMPDAAPILLLAIVAVFVATGLIGWSLAIVSAAPSQFACLWARSSPPPTHPRSSPSFAVSVHRLGSIVSSREKAF</sequence>
<feature type="domain" description="Cation/H+ exchanger transmembrane" evidence="11">
    <location>
        <begin position="14"/>
        <end position="124"/>
    </location>
</feature>
<evidence type="ECO:0000313" key="12">
    <source>
        <dbReference type="EMBL" id="SPL62636.1"/>
    </source>
</evidence>
<keyword evidence="8 10" id="KW-0472">Membrane</keyword>
<dbReference type="PANTHER" id="PTHR10110:SF86">
    <property type="entry name" value="SODIUM_HYDROGEN EXCHANGER 7"/>
    <property type="match status" value="1"/>
</dbReference>
<keyword evidence="9" id="KW-0739">Sodium transport</keyword>
<dbReference type="RefSeq" id="WP_210205559.1">
    <property type="nucleotide sequence ID" value="NZ_OOFM01000003.1"/>
</dbReference>
<keyword evidence="5 10" id="KW-1133">Transmembrane helix</keyword>
<evidence type="ECO:0000256" key="8">
    <source>
        <dbReference type="ARBA" id="ARBA00023136"/>
    </source>
</evidence>
<dbReference type="GO" id="GO:0015385">
    <property type="term" value="F:sodium:proton antiporter activity"/>
    <property type="evidence" value="ECO:0007669"/>
    <property type="project" value="InterPro"/>
</dbReference>